<protein>
    <submittedName>
        <fullName evidence="2">Uncharacterized protein</fullName>
    </submittedName>
</protein>
<gene>
    <name evidence="2" type="ORF">G2W53_033833</name>
</gene>
<dbReference type="AlphaFoldDB" id="A0A834W8D7"/>
<keyword evidence="3" id="KW-1185">Reference proteome</keyword>
<dbReference type="EMBL" id="JAAIUW010000010">
    <property type="protein sequence ID" value="KAF7812857.1"/>
    <property type="molecule type" value="Genomic_DNA"/>
</dbReference>
<reference evidence="2" key="1">
    <citation type="submission" date="2020-09" db="EMBL/GenBank/DDBJ databases">
        <title>Genome-Enabled Discovery of Anthraquinone Biosynthesis in Senna tora.</title>
        <authorList>
            <person name="Kang S.-H."/>
            <person name="Pandey R.P."/>
            <person name="Lee C.-M."/>
            <person name="Sim J.-S."/>
            <person name="Jeong J.-T."/>
            <person name="Choi B.-S."/>
            <person name="Jung M."/>
            <person name="Ginzburg D."/>
            <person name="Zhao K."/>
            <person name="Won S.Y."/>
            <person name="Oh T.-J."/>
            <person name="Yu Y."/>
            <person name="Kim N.-H."/>
            <person name="Lee O.R."/>
            <person name="Lee T.-H."/>
            <person name="Bashyal P."/>
            <person name="Kim T.-S."/>
            <person name="Lee W.-H."/>
            <person name="Kawkins C."/>
            <person name="Kim C.-K."/>
            <person name="Kim J.S."/>
            <person name="Ahn B.O."/>
            <person name="Rhee S.Y."/>
            <person name="Sohng J.K."/>
        </authorList>
    </citation>
    <scope>NUCLEOTIDE SEQUENCE</scope>
    <source>
        <tissue evidence="2">Leaf</tissue>
    </source>
</reference>
<sequence>MKGIHANTCNNKAKKEDEPPSLEYQRPKA</sequence>
<evidence type="ECO:0000313" key="3">
    <source>
        <dbReference type="Proteomes" id="UP000634136"/>
    </source>
</evidence>
<feature type="region of interest" description="Disordered" evidence="1">
    <location>
        <begin position="1"/>
        <end position="29"/>
    </location>
</feature>
<comment type="caution">
    <text evidence="2">The sequence shown here is derived from an EMBL/GenBank/DDBJ whole genome shotgun (WGS) entry which is preliminary data.</text>
</comment>
<organism evidence="2 3">
    <name type="scientific">Senna tora</name>
    <dbReference type="NCBI Taxonomy" id="362788"/>
    <lineage>
        <taxon>Eukaryota</taxon>
        <taxon>Viridiplantae</taxon>
        <taxon>Streptophyta</taxon>
        <taxon>Embryophyta</taxon>
        <taxon>Tracheophyta</taxon>
        <taxon>Spermatophyta</taxon>
        <taxon>Magnoliopsida</taxon>
        <taxon>eudicotyledons</taxon>
        <taxon>Gunneridae</taxon>
        <taxon>Pentapetalae</taxon>
        <taxon>rosids</taxon>
        <taxon>fabids</taxon>
        <taxon>Fabales</taxon>
        <taxon>Fabaceae</taxon>
        <taxon>Caesalpinioideae</taxon>
        <taxon>Cassia clade</taxon>
        <taxon>Senna</taxon>
    </lineage>
</organism>
<name>A0A834W8D7_9FABA</name>
<evidence type="ECO:0000256" key="1">
    <source>
        <dbReference type="SAM" id="MobiDB-lite"/>
    </source>
</evidence>
<accession>A0A834W8D7</accession>
<proteinExistence type="predicted"/>
<dbReference type="Proteomes" id="UP000634136">
    <property type="component" value="Unassembled WGS sequence"/>
</dbReference>
<evidence type="ECO:0000313" key="2">
    <source>
        <dbReference type="EMBL" id="KAF7812857.1"/>
    </source>
</evidence>